<protein>
    <submittedName>
        <fullName evidence="2">Retrotransposon protein, putative, LINE subclass</fullName>
    </submittedName>
</protein>
<evidence type="ECO:0000256" key="1">
    <source>
        <dbReference type="SAM" id="MobiDB-lite"/>
    </source>
</evidence>
<dbReference type="AlphaFoldDB" id="Q7XDL2"/>
<feature type="region of interest" description="Disordered" evidence="1">
    <location>
        <begin position="241"/>
        <end position="267"/>
    </location>
</feature>
<sequence>MPIYVMTALKIPKQIIQEIDKARRKFLWDGGDEFHGGKCKVNWQRVCRPIKYGGLGVSNLTKMGRALHLRWLWYEWTFPDKPWIGMPTPCDEQDAELFAASTTVTIGDSRKALFWESPWVSSSPLKTMAPNLYRHARRKKRTVANALQDNKWINDIRHNLTSMLVTEFFKVFEILWESNTTLSQDIRDGVSVGALRRLWQPEEDGRVVDGWRGEAAVGSGGDGAAGEATVPEAEVKVEELGVDAAGEESRRRGEVRVQPGELLPQLR</sequence>
<reference evidence="2" key="3">
    <citation type="submission" date="2006-07" db="EMBL/GenBank/DDBJ databases">
        <authorList>
            <person name="Buell R."/>
        </authorList>
    </citation>
    <scope>NUCLEOTIDE SEQUENCE</scope>
</reference>
<accession>Q7XDL2</accession>
<organism evidence="2">
    <name type="scientific">Oryza sativa subsp. japonica</name>
    <name type="common">Rice</name>
    <dbReference type="NCBI Taxonomy" id="39947"/>
    <lineage>
        <taxon>Eukaryota</taxon>
        <taxon>Viridiplantae</taxon>
        <taxon>Streptophyta</taxon>
        <taxon>Embryophyta</taxon>
        <taxon>Tracheophyta</taxon>
        <taxon>Spermatophyta</taxon>
        <taxon>Magnoliopsida</taxon>
        <taxon>Liliopsida</taxon>
        <taxon>Poales</taxon>
        <taxon>Poaceae</taxon>
        <taxon>BOP clade</taxon>
        <taxon>Oryzoideae</taxon>
        <taxon>Oryzeae</taxon>
        <taxon>Oryzinae</taxon>
        <taxon>Oryza</taxon>
        <taxon>Oryza sativa</taxon>
    </lineage>
</organism>
<name>Q7XDL2_ORYSJ</name>
<reference evidence="2" key="2">
    <citation type="submission" date="2003-05" db="EMBL/GenBank/DDBJ databases">
        <authorList>
            <person name="Buell C.R."/>
            <person name="Wing R.A."/>
            <person name="McCombie W.R."/>
            <person name="Messing J."/>
            <person name="Yuan Q."/>
            <person name="Ouyang S."/>
        </authorList>
    </citation>
    <scope>NUCLEOTIDE SEQUENCE</scope>
</reference>
<dbReference type="PANTHER" id="PTHR33116">
    <property type="entry name" value="REVERSE TRANSCRIPTASE ZINC-BINDING DOMAIN-CONTAINING PROTEIN-RELATED-RELATED"/>
    <property type="match status" value="1"/>
</dbReference>
<evidence type="ECO:0000313" key="2">
    <source>
        <dbReference type="EMBL" id="AAP54199.2"/>
    </source>
</evidence>
<gene>
    <name evidence="2" type="ordered locus">LOC_Os10g32950</name>
</gene>
<reference evidence="2" key="1">
    <citation type="journal article" date="2003" name="Science">
        <title>In-depth view of structure, activity, and evolution of rice chromosome 10.</title>
        <authorList>
            <consortium name="Rice Chromosome 10 Sequencing Consortium"/>
        </authorList>
    </citation>
    <scope>NUCLEOTIDE SEQUENCE [LARGE SCALE GENOMIC DNA]</scope>
</reference>
<dbReference type="EMBL" id="DP000086">
    <property type="protein sequence ID" value="AAP54199.2"/>
    <property type="molecule type" value="Genomic_DNA"/>
</dbReference>
<dbReference type="PANTHER" id="PTHR33116:SF78">
    <property type="entry name" value="OS12G0587133 PROTEIN"/>
    <property type="match status" value="1"/>
</dbReference>
<proteinExistence type="predicted"/>